<sequence length="265" mass="27617">MDPVPTRQVTGKAPDRTDETAKRAWKSHRSGWPRPGTAEGDTPSRAAKSRPLQAGSVPVTLTRPGTGPRDTKRGQESAERVQVQVLPRSTSKAAGVEGPLLAVRGLASEAAGKRKVGLKLDYSGFRGHYGGGWASRLHLRRVPACALTTPGERGCAPGQALKTANDPDTSTLSATLRVPAVAREDAAPDPVAAEPPTARSAAGTPSRMTPEKGTVLLAVSADTSGSAGDPTSWAQAPPFGEGLARPRAGAAQRRSSLRCQWRALC</sequence>
<protein>
    <submittedName>
        <fullName evidence="2">Uncharacterized protein</fullName>
    </submittedName>
</protein>
<keyword evidence="3" id="KW-1185">Reference proteome</keyword>
<feature type="region of interest" description="Disordered" evidence="1">
    <location>
        <begin position="1"/>
        <end position="81"/>
    </location>
</feature>
<proteinExistence type="predicted"/>
<feature type="compositionally biased region" description="Basic and acidic residues" evidence="1">
    <location>
        <begin position="69"/>
        <end position="79"/>
    </location>
</feature>
<dbReference type="EMBL" id="JAAKZZ010000824">
    <property type="protein sequence ID" value="NGO73648.1"/>
    <property type="molecule type" value="Genomic_DNA"/>
</dbReference>
<comment type="caution">
    <text evidence="2">The sequence shown here is derived from an EMBL/GenBank/DDBJ whole genome shotgun (WGS) entry which is preliminary data.</text>
</comment>
<evidence type="ECO:0000313" key="3">
    <source>
        <dbReference type="Proteomes" id="UP000477722"/>
    </source>
</evidence>
<dbReference type="Proteomes" id="UP000477722">
    <property type="component" value="Unassembled WGS sequence"/>
</dbReference>
<accession>A0A6G4X8D6</accession>
<gene>
    <name evidence="2" type="ORF">G5C65_36055</name>
</gene>
<evidence type="ECO:0000313" key="2">
    <source>
        <dbReference type="EMBL" id="NGO73648.1"/>
    </source>
</evidence>
<feature type="region of interest" description="Disordered" evidence="1">
    <location>
        <begin position="185"/>
        <end position="255"/>
    </location>
</feature>
<reference evidence="2 3" key="1">
    <citation type="submission" date="2020-02" db="EMBL/GenBank/DDBJ databases">
        <title>Whole-genome analyses of novel actinobacteria.</title>
        <authorList>
            <person name="Sahin N."/>
            <person name="Tatar D."/>
        </authorList>
    </citation>
    <scope>NUCLEOTIDE SEQUENCE [LARGE SCALE GENOMIC DNA]</scope>
    <source>
        <strain evidence="2 3">SB3404</strain>
    </source>
</reference>
<dbReference type="RefSeq" id="WP_165303269.1">
    <property type="nucleotide sequence ID" value="NZ_JAAKZZ010000824.1"/>
</dbReference>
<feature type="compositionally biased region" description="Basic and acidic residues" evidence="1">
    <location>
        <begin position="13"/>
        <end position="22"/>
    </location>
</feature>
<organism evidence="2 3">
    <name type="scientific">Streptomyces boncukensis</name>
    <dbReference type="NCBI Taxonomy" id="2711219"/>
    <lineage>
        <taxon>Bacteria</taxon>
        <taxon>Bacillati</taxon>
        <taxon>Actinomycetota</taxon>
        <taxon>Actinomycetes</taxon>
        <taxon>Kitasatosporales</taxon>
        <taxon>Streptomycetaceae</taxon>
        <taxon>Streptomyces</taxon>
    </lineage>
</organism>
<dbReference type="AlphaFoldDB" id="A0A6G4X8D6"/>
<name>A0A6G4X8D6_9ACTN</name>
<evidence type="ECO:0000256" key="1">
    <source>
        <dbReference type="SAM" id="MobiDB-lite"/>
    </source>
</evidence>